<evidence type="ECO:0000256" key="1">
    <source>
        <dbReference type="SAM" id="Phobius"/>
    </source>
</evidence>
<accession>A0A6C0HGL4</accession>
<reference evidence="2" key="1">
    <citation type="journal article" date="2020" name="Nature">
        <title>Giant virus diversity and host interactions through global metagenomics.</title>
        <authorList>
            <person name="Schulz F."/>
            <person name="Roux S."/>
            <person name="Paez-Espino D."/>
            <person name="Jungbluth S."/>
            <person name="Walsh D.A."/>
            <person name="Denef V.J."/>
            <person name="McMahon K.D."/>
            <person name="Konstantinidis K.T."/>
            <person name="Eloe-Fadrosh E.A."/>
            <person name="Kyrpides N.C."/>
            <person name="Woyke T."/>
        </authorList>
    </citation>
    <scope>NUCLEOTIDE SEQUENCE</scope>
    <source>
        <strain evidence="2">GVMAG-M-3300023184-101</strain>
    </source>
</reference>
<name>A0A6C0HGL4_9ZZZZ</name>
<evidence type="ECO:0000313" key="2">
    <source>
        <dbReference type="EMBL" id="QHT79604.1"/>
    </source>
</evidence>
<keyword evidence="1" id="KW-1133">Transmembrane helix</keyword>
<proteinExistence type="predicted"/>
<protein>
    <submittedName>
        <fullName evidence="2">Uncharacterized protein</fullName>
    </submittedName>
</protein>
<organism evidence="2">
    <name type="scientific">viral metagenome</name>
    <dbReference type="NCBI Taxonomy" id="1070528"/>
    <lineage>
        <taxon>unclassified sequences</taxon>
        <taxon>metagenomes</taxon>
        <taxon>organismal metagenomes</taxon>
    </lineage>
</organism>
<dbReference type="AlphaFoldDB" id="A0A6C0HGL4"/>
<feature type="transmembrane region" description="Helical" evidence="1">
    <location>
        <begin position="7"/>
        <end position="23"/>
    </location>
</feature>
<dbReference type="EMBL" id="MN739950">
    <property type="protein sequence ID" value="QHT79604.1"/>
    <property type="molecule type" value="Genomic_DNA"/>
</dbReference>
<sequence length="62" mass="7072">MKLNVKHYILFLIIILVCVYQQLKTKTVEGYQSYDECVNQGYPLDFCLQVPAQAYMGALPVG</sequence>
<keyword evidence="1" id="KW-0812">Transmembrane</keyword>
<keyword evidence="1" id="KW-0472">Membrane</keyword>